<protein>
    <submittedName>
        <fullName evidence="1">Uncharacterized protein</fullName>
    </submittedName>
</protein>
<sequence length="80" mass="8963">MTQYEIQVLQADVSMLPVAGREPIEFFPGSGPDGKPYAALHTNSLAELNGWREVLQAGGRPHRLVNHAYGYRQEVNDPDW</sequence>
<gene>
    <name evidence="1" type="ORF">LMG29739_02171</name>
</gene>
<dbReference type="AlphaFoldDB" id="A0A6J5DN15"/>
<evidence type="ECO:0000313" key="1">
    <source>
        <dbReference type="EMBL" id="CAB3755438.1"/>
    </source>
</evidence>
<name>A0A6J5DN15_9BURK</name>
<dbReference type="RefSeq" id="WP_175110910.1">
    <property type="nucleotide sequence ID" value="NZ_CADIKF010000014.1"/>
</dbReference>
<evidence type="ECO:0000313" key="2">
    <source>
        <dbReference type="Proteomes" id="UP000494329"/>
    </source>
</evidence>
<accession>A0A6J5DN15</accession>
<keyword evidence="2" id="KW-1185">Reference proteome</keyword>
<dbReference type="Proteomes" id="UP000494329">
    <property type="component" value="Unassembled WGS sequence"/>
</dbReference>
<reference evidence="1 2" key="1">
    <citation type="submission" date="2020-04" db="EMBL/GenBank/DDBJ databases">
        <authorList>
            <person name="De Canck E."/>
        </authorList>
    </citation>
    <scope>NUCLEOTIDE SEQUENCE [LARGE SCALE GENOMIC DNA]</scope>
    <source>
        <strain evidence="1 2">LMG 29739</strain>
    </source>
</reference>
<organism evidence="1 2">
    <name type="scientific">Paraburkholderia solisilvae</name>
    <dbReference type="NCBI Taxonomy" id="624376"/>
    <lineage>
        <taxon>Bacteria</taxon>
        <taxon>Pseudomonadati</taxon>
        <taxon>Pseudomonadota</taxon>
        <taxon>Betaproteobacteria</taxon>
        <taxon>Burkholderiales</taxon>
        <taxon>Burkholderiaceae</taxon>
        <taxon>Paraburkholderia</taxon>
    </lineage>
</organism>
<dbReference type="EMBL" id="CADIKF010000014">
    <property type="protein sequence ID" value="CAB3755438.1"/>
    <property type="molecule type" value="Genomic_DNA"/>
</dbReference>
<proteinExistence type="predicted"/>